<feature type="domain" description="RNA polymerase III Rpc82 C -terminal" evidence="7">
    <location>
        <begin position="208"/>
        <end position="291"/>
    </location>
</feature>
<dbReference type="InterPro" id="IPR039748">
    <property type="entry name" value="RPC3"/>
</dbReference>
<evidence type="ECO:0000259" key="9">
    <source>
        <dbReference type="Pfam" id="PF22536"/>
    </source>
</evidence>
<comment type="function">
    <text evidence="5">DNA-dependent RNA polymerase catalyzes the transcription of DNA into RNA using the four ribonucleoside triphosphates as substrates. Specific core component of RNA polymerase III which synthesizes small RNAs, such as 5S rRNA and tRNAs.</text>
</comment>
<dbReference type="Pfam" id="PF05645">
    <property type="entry name" value="RNA_pol_Rpc82"/>
    <property type="match status" value="1"/>
</dbReference>
<dbReference type="GO" id="GO:0003697">
    <property type="term" value="F:single-stranded DNA binding"/>
    <property type="evidence" value="ECO:0007669"/>
    <property type="project" value="UniProtKB-UniRule"/>
</dbReference>
<evidence type="ECO:0000256" key="1">
    <source>
        <dbReference type="ARBA" id="ARBA00004123"/>
    </source>
</evidence>
<protein>
    <recommendedName>
        <fullName evidence="5">DNA-directed RNA polymerase III subunit RPC3</fullName>
        <shortName evidence="5">RNA polymerase III subunit C3</shortName>
    </recommendedName>
</protein>
<feature type="region of interest" description="Disordered" evidence="6">
    <location>
        <begin position="1"/>
        <end position="29"/>
    </location>
</feature>
<proteinExistence type="inferred from homology"/>
<evidence type="ECO:0000256" key="4">
    <source>
        <dbReference type="ARBA" id="ARBA00023242"/>
    </source>
</evidence>
<dbReference type="OrthoDB" id="272392at2759"/>
<reference evidence="10 11" key="1">
    <citation type="journal article" date="2018" name="Genome Biol. Evol.">
        <title>Multiple Roots of Fruiting Body Formation in Amoebozoa.</title>
        <authorList>
            <person name="Hillmann F."/>
            <person name="Forbes G."/>
            <person name="Novohradska S."/>
            <person name="Ferling I."/>
            <person name="Riege K."/>
            <person name="Groth M."/>
            <person name="Westermann M."/>
            <person name="Marz M."/>
            <person name="Spaller T."/>
            <person name="Winckler T."/>
            <person name="Schaap P."/>
            <person name="Glockner G."/>
        </authorList>
    </citation>
    <scope>NUCLEOTIDE SEQUENCE [LARGE SCALE GENOMIC DNA]</scope>
    <source>
        <strain evidence="10 11">Jena</strain>
    </source>
</reference>
<dbReference type="SUPFAM" id="SSF55961">
    <property type="entry name" value="Bet v1-like"/>
    <property type="match status" value="1"/>
</dbReference>
<dbReference type="Pfam" id="PF22536">
    <property type="entry name" value="WHD_POLR3C"/>
    <property type="match status" value="1"/>
</dbReference>
<accession>A0A2P6NIX9</accession>
<dbReference type="Proteomes" id="UP000241769">
    <property type="component" value="Unassembled WGS sequence"/>
</dbReference>
<name>A0A2P6NIX9_9EUKA</name>
<dbReference type="EMBL" id="MDYQ01000073">
    <property type="protein sequence ID" value="PRP83897.1"/>
    <property type="molecule type" value="Genomic_DNA"/>
</dbReference>
<dbReference type="Pfam" id="PF08221">
    <property type="entry name" value="HTH_9"/>
    <property type="match status" value="1"/>
</dbReference>
<sequence>MARRPGKSLLEIINEGQPKNSDENKDRGQFMSPNEAKLIEDIIETDFGLITKKVAIPLLTVQEMAIGPLINHSKMPKEAVEKALLILIQHNCARFRNKVSMTKTQKIGEAADAAKKPAEMSVYSLVVENISARLRFPHYIRLVRQRFGVTEHATRILEQIMERGKLNMDKYREIVQEASDLRRDEISWDRVFETMINENYLMDAAIDESSGGSSLNTGFSFEEDTNKRVYWKINNNRLDLFLRNEYIVEHVSQKYGGQHSNIITSMFRILDSTLNPQQTVSNTVSVQEMVERSKTLKADAEGVMIRYLETMAAGIPPVVSSTPGGQGRTAEYQINMKSVTLRIKHGIVESWIHHKFGPNSARIYRLIQERKYLELNTISTISMVPIKEARCRVYDMFIANVIYVKEVARTADRQPGKTIFLWYGDLDLLIEKLIGDMQQGLYNARKRLRIHMKNNKDIISKNAEIEEQKMAAQREMMEEFVGVQLSEKEHKRLDTIENLQGQMELSILQLDMSILLLKSYPCQGRRVDTFPVKVPEGKRTGEVPDDSNVPHHRHLGLRIVIRRLLMTTKYAPAPQPHTPRRQYLPLFHQVDARVAQHGEFTEKSGFSKRIDCQPGQDTMVKKSTLTSSDSQYSETSFTVESLMADNFRELEELVSDSTEDDSEFLSLKLCEHFSSKERIYPLLSWLVKREEDPENFEKPCLTWRTLYHLIDSDLTNRFLLNALVEFGTSEEKTNLPLRFLQVLIASIDDVPVNVRRILLTVHQCVKTPEHLKTQLPLVAIYFLRKIILPFLSTPSTQKQCESQNIGSLAEELDIITKEGTHDQQMKDAIREWFELTIEEKQIEMYERLIACSAPQDKSVVDEDRKFIEWISQLRGPSSMPQHSAERTHLHQLLQEKMNCKTWKLLDKKEEENFSFYNRKEAGIASGAMKVLTKVHLPLKEAANAWVSGMWRDDPMVKSYDIQPVSDDGLFLAQCCLKFPMPFSNRFYAWYIHEQWSEKKLIRMGWNAPHPGIKNAVLGAVHLQGEVFEEVEPGVTNVTQIVHVSTKGNFPLWLENASLKLQGAKFRKFSQKVNREALNRSPQPQYFDADHHRVQRRHSHSAESS</sequence>
<dbReference type="InterPro" id="IPR036388">
    <property type="entry name" value="WH-like_DNA-bd_sf"/>
</dbReference>
<dbReference type="InterPro" id="IPR023393">
    <property type="entry name" value="START-like_dom_sf"/>
</dbReference>
<evidence type="ECO:0000256" key="2">
    <source>
        <dbReference type="ARBA" id="ARBA00022478"/>
    </source>
</evidence>
<dbReference type="InterPro" id="IPR013197">
    <property type="entry name" value="RNA_pol_III_RPC82-rel_HTH"/>
</dbReference>
<evidence type="ECO:0000256" key="6">
    <source>
        <dbReference type="SAM" id="MobiDB-lite"/>
    </source>
</evidence>
<keyword evidence="3 5" id="KW-0804">Transcription</keyword>
<dbReference type="STRING" id="1890364.A0A2P6NIX9"/>
<keyword evidence="11" id="KW-1185">Reference proteome</keyword>
<evidence type="ECO:0000256" key="3">
    <source>
        <dbReference type="ARBA" id="ARBA00023163"/>
    </source>
</evidence>
<gene>
    <name evidence="10" type="ORF">PROFUN_08834</name>
</gene>
<dbReference type="InParanoid" id="A0A2P6NIX9"/>
<evidence type="ECO:0000259" key="7">
    <source>
        <dbReference type="Pfam" id="PF05645"/>
    </source>
</evidence>
<dbReference type="AlphaFoldDB" id="A0A2P6NIX9"/>
<organism evidence="10 11">
    <name type="scientific">Planoprotostelium fungivorum</name>
    <dbReference type="NCBI Taxonomy" id="1890364"/>
    <lineage>
        <taxon>Eukaryota</taxon>
        <taxon>Amoebozoa</taxon>
        <taxon>Evosea</taxon>
        <taxon>Variosea</taxon>
        <taxon>Cavosteliida</taxon>
        <taxon>Cavosteliaceae</taxon>
        <taxon>Planoprotostelium</taxon>
    </lineage>
</organism>
<dbReference type="GO" id="GO:0006351">
    <property type="term" value="P:DNA-templated transcription"/>
    <property type="evidence" value="ECO:0007669"/>
    <property type="project" value="InterPro"/>
</dbReference>
<evidence type="ECO:0000313" key="10">
    <source>
        <dbReference type="EMBL" id="PRP83897.1"/>
    </source>
</evidence>
<dbReference type="InterPro" id="IPR055207">
    <property type="entry name" value="POLR3C_WHD"/>
</dbReference>
<comment type="caution">
    <text evidence="10">The sequence shown here is derived from an EMBL/GenBank/DDBJ whole genome shotgun (WGS) entry which is preliminary data.</text>
</comment>
<comment type="subunit">
    <text evidence="5">Component of the RNA polymerase III (Pol III) complex consisting of 17 subunits.</text>
</comment>
<feature type="domain" description="DNA-directed RNA polymerase III subunit RPC3 winged-helix" evidence="9">
    <location>
        <begin position="348"/>
        <end position="423"/>
    </location>
</feature>
<dbReference type="Gene3D" id="3.30.530.20">
    <property type="match status" value="1"/>
</dbReference>
<evidence type="ECO:0000256" key="5">
    <source>
        <dbReference type="RuleBase" id="RU367076"/>
    </source>
</evidence>
<comment type="similarity">
    <text evidence="5">Belongs to the eukaryotic RPC3/POLR3C RNA polymerase subunit family.</text>
</comment>
<comment type="subcellular location">
    <subcellularLocation>
        <location evidence="1 5">Nucleus</location>
    </subcellularLocation>
</comment>
<evidence type="ECO:0000259" key="8">
    <source>
        <dbReference type="Pfam" id="PF08221"/>
    </source>
</evidence>
<feature type="domain" description="RNA polymerase III subunit RPC82-related helix-turn-helix" evidence="8">
    <location>
        <begin position="38"/>
        <end position="95"/>
    </location>
</feature>
<feature type="region of interest" description="Disordered" evidence="6">
    <location>
        <begin position="1079"/>
        <end position="1104"/>
    </location>
</feature>
<dbReference type="Gene3D" id="1.10.10.10">
    <property type="entry name" value="Winged helix-like DNA-binding domain superfamily/Winged helix DNA-binding domain"/>
    <property type="match status" value="4"/>
</dbReference>
<dbReference type="InterPro" id="IPR008806">
    <property type="entry name" value="RNA_pol_III_Rpc82_C"/>
</dbReference>
<keyword evidence="2 5" id="KW-0240">DNA-directed RNA polymerase</keyword>
<evidence type="ECO:0000313" key="11">
    <source>
        <dbReference type="Proteomes" id="UP000241769"/>
    </source>
</evidence>
<keyword evidence="4 5" id="KW-0539">Nucleus</keyword>
<dbReference type="PANTHER" id="PTHR12949">
    <property type="entry name" value="RNA POLYMERASE III DNA DIRECTED -RELATED"/>
    <property type="match status" value="1"/>
</dbReference>
<dbReference type="GO" id="GO:0005666">
    <property type="term" value="C:RNA polymerase III complex"/>
    <property type="evidence" value="ECO:0007669"/>
    <property type="project" value="UniProtKB-UniRule"/>
</dbReference>
<dbReference type="PANTHER" id="PTHR12949:SF0">
    <property type="entry name" value="DNA-DIRECTED RNA POLYMERASE III SUBUNIT RPC3"/>
    <property type="match status" value="1"/>
</dbReference>